<comment type="caution">
    <text evidence="1">The sequence shown here is derived from an EMBL/GenBank/DDBJ whole genome shotgun (WGS) entry which is preliminary data.</text>
</comment>
<gene>
    <name evidence="1" type="ORF">LCGC14_2460960</name>
</gene>
<dbReference type="SUPFAM" id="SSF51126">
    <property type="entry name" value="Pectin lyase-like"/>
    <property type="match status" value="1"/>
</dbReference>
<organism evidence="1">
    <name type="scientific">marine sediment metagenome</name>
    <dbReference type="NCBI Taxonomy" id="412755"/>
    <lineage>
        <taxon>unclassified sequences</taxon>
        <taxon>metagenomes</taxon>
        <taxon>ecological metagenomes</taxon>
    </lineage>
</organism>
<dbReference type="InterPro" id="IPR011050">
    <property type="entry name" value="Pectin_lyase_fold/virulence"/>
</dbReference>
<evidence type="ECO:0000313" key="1">
    <source>
        <dbReference type="EMBL" id="KKL19886.1"/>
    </source>
</evidence>
<name>A0A0F9DQE3_9ZZZZ</name>
<accession>A0A0F9DQE3</accession>
<reference evidence="1" key="1">
    <citation type="journal article" date="2015" name="Nature">
        <title>Complex archaea that bridge the gap between prokaryotes and eukaryotes.</title>
        <authorList>
            <person name="Spang A."/>
            <person name="Saw J.H."/>
            <person name="Jorgensen S.L."/>
            <person name="Zaremba-Niedzwiedzka K."/>
            <person name="Martijn J."/>
            <person name="Lind A.E."/>
            <person name="van Eijk R."/>
            <person name="Schleper C."/>
            <person name="Guy L."/>
            <person name="Ettema T.J."/>
        </authorList>
    </citation>
    <scope>NUCLEOTIDE SEQUENCE</scope>
</reference>
<sequence>MSMYNVVFSALSKFGLTFDGAGQMTFKGAIVASGGVVGPLGKGIAFYLDAANGSNNNNGRTPTTAFATLAYAYTKLTANRNDTLFYIAGATSITLASTLTWAKNYTHLIGVCAPTGINQRARLFATNAMVTMLSITATGCIFKNIYINQGGNDATDLNCVLVSGGRNYFENVHFAGMGNATPADETGASSLALVGAEENTFVNCTIGLDTIDRSTTNAELDIRSSSVRNVFRNCLFLSRADNNGHLFVKIDTVADLDRFVIFDNCMFINCIESGATLMLQAMSVHDAAAGLVILKQCLLLGATNWCVADNGNVYADNAFATLT</sequence>
<protein>
    <recommendedName>
        <fullName evidence="2">Right handed beta helix domain-containing protein</fullName>
    </recommendedName>
</protein>
<feature type="non-terminal residue" evidence="1">
    <location>
        <position position="323"/>
    </location>
</feature>
<dbReference type="AlphaFoldDB" id="A0A0F9DQE3"/>
<proteinExistence type="predicted"/>
<evidence type="ECO:0008006" key="2">
    <source>
        <dbReference type="Google" id="ProtNLM"/>
    </source>
</evidence>
<dbReference type="EMBL" id="LAZR01038317">
    <property type="protein sequence ID" value="KKL19886.1"/>
    <property type="molecule type" value="Genomic_DNA"/>
</dbReference>